<dbReference type="OrthoDB" id="9764804at2"/>
<dbReference type="InterPro" id="IPR031778">
    <property type="entry name" value="Sortilin_N"/>
</dbReference>
<keyword evidence="2" id="KW-0732">Signal</keyword>
<dbReference type="SUPFAM" id="SSF110296">
    <property type="entry name" value="Oligoxyloglucan reducing end-specific cellobiohydrolase"/>
    <property type="match status" value="2"/>
</dbReference>
<dbReference type="CDD" id="cd15482">
    <property type="entry name" value="Sialidase_non-viral"/>
    <property type="match status" value="1"/>
</dbReference>
<dbReference type="STRING" id="394221.Mmar10_1665"/>
<accession>Q0AP30</accession>
<evidence type="ECO:0000313" key="4">
    <source>
        <dbReference type="EMBL" id="ABI65957.1"/>
    </source>
</evidence>
<dbReference type="InterPro" id="IPR015943">
    <property type="entry name" value="WD40/YVTN_repeat-like_dom_sf"/>
</dbReference>
<feature type="chain" id="PRO_5004168266" description="Sortilin N-terminal domain-containing protein" evidence="2">
    <location>
        <begin position="20"/>
        <end position="1090"/>
    </location>
</feature>
<reference evidence="4 5" key="1">
    <citation type="submission" date="2006-08" db="EMBL/GenBank/DDBJ databases">
        <title>Complete sequence of Maricaulis maris MCS10.</title>
        <authorList>
            <consortium name="US DOE Joint Genome Institute"/>
            <person name="Copeland A."/>
            <person name="Lucas S."/>
            <person name="Lapidus A."/>
            <person name="Barry K."/>
            <person name="Detter J.C."/>
            <person name="Glavina del Rio T."/>
            <person name="Hammon N."/>
            <person name="Israni S."/>
            <person name="Dalin E."/>
            <person name="Tice H."/>
            <person name="Pitluck S."/>
            <person name="Saunders E."/>
            <person name="Brettin T."/>
            <person name="Bruce D."/>
            <person name="Han C."/>
            <person name="Tapia R."/>
            <person name="Gilna P."/>
            <person name="Schmutz J."/>
            <person name="Larimer F."/>
            <person name="Land M."/>
            <person name="Hauser L."/>
            <person name="Kyrpides N."/>
            <person name="Mikhailova N."/>
            <person name="Viollier P."/>
            <person name="Stephens C."/>
            <person name="Richardson P."/>
        </authorList>
    </citation>
    <scope>NUCLEOTIDE SEQUENCE [LARGE SCALE GENOMIC DNA]</scope>
    <source>
        <strain evidence="4 5">MCS10</strain>
    </source>
</reference>
<dbReference type="Gene3D" id="2.60.40.4070">
    <property type="match status" value="1"/>
</dbReference>
<keyword evidence="1" id="KW-0677">Repeat</keyword>
<dbReference type="EMBL" id="CP000449">
    <property type="protein sequence ID" value="ABI65957.1"/>
    <property type="molecule type" value="Genomic_DNA"/>
</dbReference>
<dbReference type="eggNOG" id="COG4447">
    <property type="taxonomic scope" value="Bacteria"/>
</dbReference>
<feature type="domain" description="Sortilin N-terminal" evidence="3">
    <location>
        <begin position="128"/>
        <end position="252"/>
    </location>
</feature>
<sequence precursor="true">MRRIICAVLLFALPQTACAQSESETETGPLTSENFAGFEFRSIGPAFMSGRIADIEIMPDDPSTWIVGVGSGGVWRTDNAGTTWSSLFDDEGVYSIGTVTVDPSNPHTIWVGTGENHGGRHLGYGNGVYRSRDGGDSWTHLGLESSEHISEILIHPEDPDTIWVASQGPLWSPGGERGLFKSTDGGETWTLVLSAGEWTGVTDIVMDPRNPDRLVAATWQRHRTVAAYMGAGPESGLHVSDDGGDTWREVTAGLPSGNMGKIGLAISPQNPDVLYAAIEQDRRTGGVYRSSNRGESWTRMSDTVSGGTGPHYYQELYAHPHHFDRIILVSNTTQISEDGGATFRGLNNETKHVDDHAIGFHPTDPDYLLVGSDGGLYESWDGDATWRFISNLPITQFYDIALDDAEPFYNVYGGTQDNNTQMGPSRTDSRHGIRNSDWVVTLFGDGHEPDVEPGNPDIAYSSWQQGNLVRFDRTTGELVYVRAQPQPGEPAERFNWDAPLVVSSHQPTRLYHASQRVWRSNDRGDSWTPLSGDLTRDQDRMLLPIMGRQWSWDAGWDIYAMSVYNTISALAESPVDENVIYAGTDDGLVQITVDGGDNWRRTEAGDLPGVPDLAYINDFEPSRFDANTVYMALDNHKYGDFTPYLLRSDNQGRSWRMITDGLPENGPVWRIVQDHENPDLLFIGTEFGVYFTLDGGDNWTQLTAGMPPIPARDLLIHEREDDLVVGTFGRSIYVLDDIAPLRDLSVDSLETDTRLFPVRRAWWYQEQHELGFGFRASQGDGYFQAENPAFGALITYYVSEGLQTSEEARQEMESPLVEAGEDTPFPGFDVIESERREAPPRFWLVIRDSAGDVVRRLPGPVSSGFHRVTWDLTYPSSDAVTTPDTADSETSGYLVAPGRYSVELVRQSNGETVVMGEAQTIEVERLTDGALPGSPDDEVVAFWERLASMQRQVSAASASIELTHARIARLQSALYRTRTAPGTLDDRYEALRQELFAIEEALGGNQTMAGRHGAQASTVGARLSFAQLGTGNSSYGPSPSHEAQLQMAEEEMAGIRERLANLTEAAIPAFEADLAAVDAPWTPGTPMPPW</sequence>
<dbReference type="AlphaFoldDB" id="Q0AP30"/>
<organism evidence="4 5">
    <name type="scientific">Maricaulis maris (strain MCS10)</name>
    <name type="common">Caulobacter maris</name>
    <dbReference type="NCBI Taxonomy" id="394221"/>
    <lineage>
        <taxon>Bacteria</taxon>
        <taxon>Pseudomonadati</taxon>
        <taxon>Pseudomonadota</taxon>
        <taxon>Alphaproteobacteria</taxon>
        <taxon>Maricaulales</taxon>
        <taxon>Maricaulaceae</taxon>
        <taxon>Maricaulis</taxon>
    </lineage>
</organism>
<evidence type="ECO:0000313" key="5">
    <source>
        <dbReference type="Proteomes" id="UP000001964"/>
    </source>
</evidence>
<dbReference type="Pfam" id="PF15902">
    <property type="entry name" value="Sortilin-Vps10"/>
    <property type="match status" value="2"/>
</dbReference>
<dbReference type="PANTHER" id="PTHR12106:SF27">
    <property type="entry name" value="SORTILIN-RELATED RECEPTOR"/>
    <property type="match status" value="1"/>
</dbReference>
<evidence type="ECO:0000256" key="1">
    <source>
        <dbReference type="ARBA" id="ARBA00022737"/>
    </source>
</evidence>
<name>Q0AP30_MARMM</name>
<feature type="signal peptide" evidence="2">
    <location>
        <begin position="1"/>
        <end position="19"/>
    </location>
</feature>
<dbReference type="KEGG" id="mmr:Mmar10_1665"/>
<evidence type="ECO:0000256" key="2">
    <source>
        <dbReference type="SAM" id="SignalP"/>
    </source>
</evidence>
<dbReference type="PANTHER" id="PTHR12106">
    <property type="entry name" value="SORTILIN RELATED"/>
    <property type="match status" value="1"/>
</dbReference>
<protein>
    <recommendedName>
        <fullName evidence="3">Sortilin N-terminal domain-containing protein</fullName>
    </recommendedName>
</protein>
<proteinExistence type="predicted"/>
<dbReference type="InterPro" id="IPR050310">
    <property type="entry name" value="VPS10-sortilin"/>
</dbReference>
<dbReference type="Proteomes" id="UP000001964">
    <property type="component" value="Chromosome"/>
</dbReference>
<dbReference type="Gene3D" id="2.130.10.10">
    <property type="entry name" value="YVTN repeat-like/Quinoprotein amine dehydrogenase"/>
    <property type="match status" value="4"/>
</dbReference>
<gene>
    <name evidence="4" type="ordered locus">Mmar10_1665</name>
</gene>
<dbReference type="eggNOG" id="COG1520">
    <property type="taxonomic scope" value="Bacteria"/>
</dbReference>
<dbReference type="HOGENOM" id="CLU_004847_0_0_5"/>
<dbReference type="RefSeq" id="WP_011643604.1">
    <property type="nucleotide sequence ID" value="NC_008347.1"/>
</dbReference>
<keyword evidence="5" id="KW-1185">Reference proteome</keyword>
<evidence type="ECO:0000259" key="3">
    <source>
        <dbReference type="Pfam" id="PF15902"/>
    </source>
</evidence>
<feature type="domain" description="Sortilin N-terminal" evidence="3">
    <location>
        <begin position="287"/>
        <end position="389"/>
    </location>
</feature>